<dbReference type="EMBL" id="JXTC01000876">
    <property type="protein sequence ID" value="PON35583.1"/>
    <property type="molecule type" value="Genomic_DNA"/>
</dbReference>
<protein>
    <submittedName>
        <fullName evidence="2">Uncharacterized protein</fullName>
    </submittedName>
</protein>
<feature type="compositionally biased region" description="Polar residues" evidence="1">
    <location>
        <begin position="66"/>
        <end position="77"/>
    </location>
</feature>
<feature type="compositionally biased region" description="Low complexity" evidence="1">
    <location>
        <begin position="42"/>
        <end position="65"/>
    </location>
</feature>
<feature type="compositionally biased region" description="Basic residues" evidence="1">
    <location>
        <begin position="116"/>
        <end position="129"/>
    </location>
</feature>
<name>A0A2P5AGC3_TREOI</name>
<gene>
    <name evidence="2" type="ORF">TorRG33x02_351100</name>
</gene>
<feature type="compositionally biased region" description="Low complexity" evidence="1">
    <location>
        <begin position="78"/>
        <end position="90"/>
    </location>
</feature>
<organism evidence="2 3">
    <name type="scientific">Trema orientale</name>
    <name type="common">Charcoal tree</name>
    <name type="synonym">Celtis orientalis</name>
    <dbReference type="NCBI Taxonomy" id="63057"/>
    <lineage>
        <taxon>Eukaryota</taxon>
        <taxon>Viridiplantae</taxon>
        <taxon>Streptophyta</taxon>
        <taxon>Embryophyta</taxon>
        <taxon>Tracheophyta</taxon>
        <taxon>Spermatophyta</taxon>
        <taxon>Magnoliopsida</taxon>
        <taxon>eudicotyledons</taxon>
        <taxon>Gunneridae</taxon>
        <taxon>Pentapetalae</taxon>
        <taxon>rosids</taxon>
        <taxon>fabids</taxon>
        <taxon>Rosales</taxon>
        <taxon>Cannabaceae</taxon>
        <taxon>Trema</taxon>
    </lineage>
</organism>
<evidence type="ECO:0000313" key="2">
    <source>
        <dbReference type="EMBL" id="PON35583.1"/>
    </source>
</evidence>
<keyword evidence="3" id="KW-1185">Reference proteome</keyword>
<dbReference type="InParanoid" id="A0A2P5AGC3"/>
<proteinExistence type="predicted"/>
<dbReference type="Proteomes" id="UP000237000">
    <property type="component" value="Unassembled WGS sequence"/>
</dbReference>
<accession>A0A2P5AGC3</accession>
<sequence length="129" mass="13842">MLLQQQLHSNQIHIGARKTVNGEGDGLGSFESLVFASIKNSTSPSLSLSRSNSSSSINGNVASSSAAPNEGNSKQATGSGSVHEGSSSLSHELESPGMVQWGNHHHVRFHEDHNQNRIRKTLMLNKTKK</sequence>
<reference evidence="3" key="1">
    <citation type="submission" date="2016-06" db="EMBL/GenBank/DDBJ databases">
        <title>Parallel loss of symbiosis genes in relatives of nitrogen-fixing non-legume Parasponia.</title>
        <authorList>
            <person name="Van Velzen R."/>
            <person name="Holmer R."/>
            <person name="Bu F."/>
            <person name="Rutten L."/>
            <person name="Van Zeijl A."/>
            <person name="Liu W."/>
            <person name="Santuari L."/>
            <person name="Cao Q."/>
            <person name="Sharma T."/>
            <person name="Shen D."/>
            <person name="Roswanjaya Y."/>
            <person name="Wardhani T."/>
            <person name="Kalhor M.S."/>
            <person name="Jansen J."/>
            <person name="Van den Hoogen J."/>
            <person name="Gungor B."/>
            <person name="Hartog M."/>
            <person name="Hontelez J."/>
            <person name="Verver J."/>
            <person name="Yang W.-C."/>
            <person name="Schijlen E."/>
            <person name="Repin R."/>
            <person name="Schilthuizen M."/>
            <person name="Schranz E."/>
            <person name="Heidstra R."/>
            <person name="Miyata K."/>
            <person name="Fedorova E."/>
            <person name="Kohlen W."/>
            <person name="Bisseling T."/>
            <person name="Smit S."/>
            <person name="Geurts R."/>
        </authorList>
    </citation>
    <scope>NUCLEOTIDE SEQUENCE [LARGE SCALE GENOMIC DNA]</scope>
    <source>
        <strain evidence="3">cv. RG33-2</strain>
    </source>
</reference>
<evidence type="ECO:0000256" key="1">
    <source>
        <dbReference type="SAM" id="MobiDB-lite"/>
    </source>
</evidence>
<dbReference type="AlphaFoldDB" id="A0A2P5AGC3"/>
<evidence type="ECO:0000313" key="3">
    <source>
        <dbReference type="Proteomes" id="UP000237000"/>
    </source>
</evidence>
<feature type="region of interest" description="Disordered" evidence="1">
    <location>
        <begin position="42"/>
        <end position="129"/>
    </location>
</feature>
<comment type="caution">
    <text evidence="2">The sequence shown here is derived from an EMBL/GenBank/DDBJ whole genome shotgun (WGS) entry which is preliminary data.</text>
</comment>